<keyword evidence="9" id="KW-0408">Iron</keyword>
<name>A0A3S3EA77_9NOCA</name>
<feature type="domain" description="GAF" evidence="11">
    <location>
        <begin position="196"/>
        <end position="345"/>
    </location>
</feature>
<dbReference type="AlphaFoldDB" id="A0A3S3EA77"/>
<dbReference type="PANTHER" id="PTHR24421:SF56">
    <property type="entry name" value="OXYGEN SENSOR HISTIDINE KINASE RESPONSE REGULATOR DOST"/>
    <property type="match status" value="1"/>
</dbReference>
<dbReference type="GO" id="GO:0005524">
    <property type="term" value="F:ATP binding"/>
    <property type="evidence" value="ECO:0007669"/>
    <property type="project" value="UniProtKB-ARBA"/>
</dbReference>
<evidence type="ECO:0000256" key="9">
    <source>
        <dbReference type="ARBA" id="ARBA00023004"/>
    </source>
</evidence>
<keyword evidence="14" id="KW-1185">Reference proteome</keyword>
<evidence type="ECO:0000256" key="3">
    <source>
        <dbReference type="ARBA" id="ARBA00022490"/>
    </source>
</evidence>
<feature type="domain" description="Histidine kinase/HSP90-like ATPase" evidence="12">
    <location>
        <begin position="455"/>
        <end position="544"/>
    </location>
</feature>
<reference evidence="13 14" key="1">
    <citation type="submission" date="2018-11" db="EMBL/GenBank/DDBJ databases">
        <title>Rhodococcus spongicola sp. nov. and Rhodococcus xishaensis sp. nov. from marine sponges.</title>
        <authorList>
            <person name="Li L."/>
            <person name="Lin H.W."/>
        </authorList>
    </citation>
    <scope>NUCLEOTIDE SEQUENCE [LARGE SCALE GENOMIC DNA]</scope>
    <source>
        <strain evidence="13 14">CCTCC AB2014297</strain>
    </source>
</reference>
<keyword evidence="3" id="KW-0963">Cytoplasm</keyword>
<gene>
    <name evidence="13" type="ORF">EGT67_14400</name>
</gene>
<dbReference type="Gene3D" id="3.30.565.10">
    <property type="entry name" value="Histidine kinase-like ATPase, C-terminal domain"/>
    <property type="match status" value="1"/>
</dbReference>
<accession>A0A3S3EA77</accession>
<sequence length="544" mass="58106">MIVESCRTSDRLETLVEALLDVTSGLGLPDTLRRVVRAGMRLTGARYGAFGVRDDSGTRLAQFVHEGIDGETVEHMGELPRGRGVLGVVFDNPEPLRLDDLARHPASGGFPAGHPPMRTFLGVPVRVRGRVFGNLYLTEKECGAAFTVDDETLVRALASAAGTAIDNARLYDQSRVRRRRLEALQDVSTELLAGGDPRRALQLVADRALALTDSDQSFLAMPAEPDAPPAGVVELEIAVAAGPESARAVGRRLPVTCSSAGRAFRTRTPSNFDRLEYAPFDHALDAFGPALIVPLRAAGAVTGVLVTMRRRGRPAFDADQLALMTSFADQAALALRLAAAQREKNELQLLADRDRIARDLHDHVIQRLFAAGLSLHGTLTRVESSDLRGRIDSTIDELQAVVGDIRTAIFDLHDGSGEPELLGRRVRRAVADLTADSSMGTDVRLEGRLADLSPVLADHVEAVVREAVANAVRHSGAESVRIVVDVGDRVTVEVVDDGSGVGEPGDRSGLANLAARAEEVGGTFEFGSRSAGGTRLCWSAPVAE</sequence>
<keyword evidence="6" id="KW-0479">Metal-binding</keyword>
<dbReference type="SUPFAM" id="SSF55874">
    <property type="entry name" value="ATPase domain of HSP90 chaperone/DNA topoisomerase II/histidine kinase"/>
    <property type="match status" value="1"/>
</dbReference>
<dbReference type="SUPFAM" id="SSF55781">
    <property type="entry name" value="GAF domain-like"/>
    <property type="match status" value="2"/>
</dbReference>
<dbReference type="CDD" id="cd16917">
    <property type="entry name" value="HATPase_UhpB-NarQ-NarX-like"/>
    <property type="match status" value="1"/>
</dbReference>
<dbReference type="InterPro" id="IPR011712">
    <property type="entry name" value="Sig_transdc_His_kin_sub3_dim/P"/>
</dbReference>
<comment type="cofactor">
    <cofactor evidence="2">
        <name>heme</name>
        <dbReference type="ChEBI" id="CHEBI:30413"/>
    </cofactor>
</comment>
<keyword evidence="4" id="KW-0597">Phosphoprotein</keyword>
<evidence type="ECO:0000256" key="2">
    <source>
        <dbReference type="ARBA" id="ARBA00001971"/>
    </source>
</evidence>
<feature type="domain" description="GAF" evidence="11">
    <location>
        <begin position="27"/>
        <end position="175"/>
    </location>
</feature>
<dbReference type="GO" id="GO:0020037">
    <property type="term" value="F:heme binding"/>
    <property type="evidence" value="ECO:0007669"/>
    <property type="project" value="UniProtKB-ARBA"/>
</dbReference>
<evidence type="ECO:0000256" key="7">
    <source>
        <dbReference type="ARBA" id="ARBA00022777"/>
    </source>
</evidence>
<evidence type="ECO:0000256" key="4">
    <source>
        <dbReference type="ARBA" id="ARBA00022553"/>
    </source>
</evidence>
<dbReference type="SMART" id="SM00387">
    <property type="entry name" value="HATPase_c"/>
    <property type="match status" value="1"/>
</dbReference>
<dbReference type="GO" id="GO:0070025">
    <property type="term" value="F:carbon monoxide binding"/>
    <property type="evidence" value="ECO:0007669"/>
    <property type="project" value="UniProtKB-ARBA"/>
</dbReference>
<protein>
    <submittedName>
        <fullName evidence="13">GAF domain-containing protein</fullName>
    </submittedName>
</protein>
<dbReference type="Pfam" id="PF13185">
    <property type="entry name" value="GAF_2"/>
    <property type="match status" value="2"/>
</dbReference>
<dbReference type="GO" id="GO:0000155">
    <property type="term" value="F:phosphorelay sensor kinase activity"/>
    <property type="evidence" value="ECO:0007669"/>
    <property type="project" value="InterPro"/>
</dbReference>
<evidence type="ECO:0000256" key="10">
    <source>
        <dbReference type="ARBA" id="ARBA00023012"/>
    </source>
</evidence>
<dbReference type="Gene3D" id="3.30.450.40">
    <property type="match status" value="2"/>
</dbReference>
<dbReference type="EMBL" id="RKLP01000007">
    <property type="protein sequence ID" value="RVW08928.1"/>
    <property type="molecule type" value="Genomic_DNA"/>
</dbReference>
<evidence type="ECO:0000313" key="13">
    <source>
        <dbReference type="EMBL" id="RVW08928.1"/>
    </source>
</evidence>
<dbReference type="OrthoDB" id="5241249at2"/>
<dbReference type="GO" id="GO:0046983">
    <property type="term" value="F:protein dimerization activity"/>
    <property type="evidence" value="ECO:0007669"/>
    <property type="project" value="InterPro"/>
</dbReference>
<organism evidence="13 14">
    <name type="scientific">Prescottella agglutinans</name>
    <dbReference type="NCBI Taxonomy" id="1644129"/>
    <lineage>
        <taxon>Bacteria</taxon>
        <taxon>Bacillati</taxon>
        <taxon>Actinomycetota</taxon>
        <taxon>Actinomycetes</taxon>
        <taxon>Mycobacteriales</taxon>
        <taxon>Nocardiaceae</taxon>
        <taxon>Prescottella</taxon>
    </lineage>
</organism>
<evidence type="ECO:0000256" key="6">
    <source>
        <dbReference type="ARBA" id="ARBA00022723"/>
    </source>
</evidence>
<dbReference type="GO" id="GO:0070026">
    <property type="term" value="F:nitric oxide binding"/>
    <property type="evidence" value="ECO:0007669"/>
    <property type="project" value="UniProtKB-ARBA"/>
</dbReference>
<keyword evidence="7" id="KW-0418">Kinase</keyword>
<proteinExistence type="predicted"/>
<comment type="caution">
    <text evidence="13">The sequence shown here is derived from an EMBL/GenBank/DDBJ whole genome shotgun (WGS) entry which is preliminary data.</text>
</comment>
<evidence type="ECO:0000259" key="11">
    <source>
        <dbReference type="SMART" id="SM00065"/>
    </source>
</evidence>
<dbReference type="InterPro" id="IPR003594">
    <property type="entry name" value="HATPase_dom"/>
</dbReference>
<dbReference type="GO" id="GO:0016020">
    <property type="term" value="C:membrane"/>
    <property type="evidence" value="ECO:0007669"/>
    <property type="project" value="InterPro"/>
</dbReference>
<evidence type="ECO:0000256" key="5">
    <source>
        <dbReference type="ARBA" id="ARBA00022679"/>
    </source>
</evidence>
<keyword evidence="10" id="KW-0902">Two-component regulatory system</keyword>
<keyword evidence="8" id="KW-0460">Magnesium</keyword>
<evidence type="ECO:0000256" key="1">
    <source>
        <dbReference type="ARBA" id="ARBA00001946"/>
    </source>
</evidence>
<dbReference type="GO" id="GO:0019825">
    <property type="term" value="F:oxygen binding"/>
    <property type="evidence" value="ECO:0007669"/>
    <property type="project" value="UniProtKB-ARBA"/>
</dbReference>
<dbReference type="GO" id="GO:0019826">
    <property type="term" value="F:oxygen sensor activity"/>
    <property type="evidence" value="ECO:0007669"/>
    <property type="project" value="UniProtKB-ARBA"/>
</dbReference>
<comment type="cofactor">
    <cofactor evidence="1">
        <name>Mg(2+)</name>
        <dbReference type="ChEBI" id="CHEBI:18420"/>
    </cofactor>
</comment>
<dbReference type="Proteomes" id="UP000286208">
    <property type="component" value="Unassembled WGS sequence"/>
</dbReference>
<keyword evidence="5" id="KW-0808">Transferase</keyword>
<evidence type="ECO:0000313" key="14">
    <source>
        <dbReference type="Proteomes" id="UP000286208"/>
    </source>
</evidence>
<dbReference type="GO" id="GO:0000287">
    <property type="term" value="F:magnesium ion binding"/>
    <property type="evidence" value="ECO:0007669"/>
    <property type="project" value="UniProtKB-ARBA"/>
</dbReference>
<dbReference type="InterPro" id="IPR029016">
    <property type="entry name" value="GAF-like_dom_sf"/>
</dbReference>
<dbReference type="FunFam" id="3.30.450.40:FF:000052">
    <property type="entry name" value="Oxygen sensor histidine kinase response regulator DevS/DosS"/>
    <property type="match status" value="1"/>
</dbReference>
<dbReference type="GO" id="GO:0070483">
    <property type="term" value="P:detection of hypoxia"/>
    <property type="evidence" value="ECO:0007669"/>
    <property type="project" value="UniProtKB-ARBA"/>
</dbReference>
<dbReference type="InterPro" id="IPR050482">
    <property type="entry name" value="Sensor_HK_TwoCompSys"/>
</dbReference>
<dbReference type="InterPro" id="IPR003018">
    <property type="entry name" value="GAF"/>
</dbReference>
<dbReference type="Pfam" id="PF02518">
    <property type="entry name" value="HATPase_c"/>
    <property type="match status" value="1"/>
</dbReference>
<dbReference type="InterPro" id="IPR036890">
    <property type="entry name" value="HATPase_C_sf"/>
</dbReference>
<dbReference type="Gene3D" id="1.20.5.1930">
    <property type="match status" value="1"/>
</dbReference>
<dbReference type="SMART" id="SM00065">
    <property type="entry name" value="GAF"/>
    <property type="match status" value="2"/>
</dbReference>
<dbReference type="Pfam" id="PF07730">
    <property type="entry name" value="HisKA_3"/>
    <property type="match status" value="1"/>
</dbReference>
<dbReference type="PANTHER" id="PTHR24421">
    <property type="entry name" value="NITRATE/NITRITE SENSOR PROTEIN NARX-RELATED"/>
    <property type="match status" value="1"/>
</dbReference>
<evidence type="ECO:0000256" key="8">
    <source>
        <dbReference type="ARBA" id="ARBA00022842"/>
    </source>
</evidence>
<evidence type="ECO:0000259" key="12">
    <source>
        <dbReference type="SMART" id="SM00387"/>
    </source>
</evidence>